<evidence type="ECO:0000256" key="5">
    <source>
        <dbReference type="ARBA" id="ARBA00023242"/>
    </source>
</evidence>
<dbReference type="GO" id="GO:0006357">
    <property type="term" value="P:regulation of transcription by RNA polymerase II"/>
    <property type="evidence" value="ECO:0007669"/>
    <property type="project" value="InterPro"/>
</dbReference>
<evidence type="ECO:0000256" key="4">
    <source>
        <dbReference type="ARBA" id="ARBA00023163"/>
    </source>
</evidence>
<evidence type="ECO:0000256" key="1">
    <source>
        <dbReference type="ARBA" id="ARBA00004123"/>
    </source>
</evidence>
<dbReference type="InterPro" id="IPR024943">
    <property type="entry name" value="Enhancer_polycomb"/>
</dbReference>
<name>A0AAD4ZG25_PRUDU</name>
<reference evidence="9 10" key="1">
    <citation type="journal article" date="2022" name="G3 (Bethesda)">
        <title>Whole-genome sequence and methylome profiling of the almond [Prunus dulcis (Mill.) D.A. Webb] cultivar 'Nonpareil'.</title>
        <authorList>
            <person name="D'Amico-Willman K.M."/>
            <person name="Ouma W.Z."/>
            <person name="Meulia T."/>
            <person name="Sideli G.M."/>
            <person name="Gradziel T.M."/>
            <person name="Fresnedo-Ramirez J."/>
        </authorList>
    </citation>
    <scope>NUCLEOTIDE SEQUENCE [LARGE SCALE GENOMIC DNA]</scope>
    <source>
        <strain evidence="9">Clone GOH B32 T37-40</strain>
    </source>
</reference>
<dbReference type="GO" id="GO:0035267">
    <property type="term" value="C:NuA4 histone acetyltransferase complex"/>
    <property type="evidence" value="ECO:0007669"/>
    <property type="project" value="InterPro"/>
</dbReference>
<protein>
    <recommendedName>
        <fullName evidence="6">Enhancer of polycomb-like protein</fullName>
    </recommendedName>
</protein>
<dbReference type="Pfam" id="PF10513">
    <property type="entry name" value="EPL1"/>
    <property type="match status" value="1"/>
</dbReference>
<accession>A0AAD4ZG25</accession>
<dbReference type="EMBL" id="JAJFAZ020000002">
    <property type="protein sequence ID" value="KAI5343958.1"/>
    <property type="molecule type" value="Genomic_DNA"/>
</dbReference>
<dbReference type="AlphaFoldDB" id="A0AAD4ZG25"/>
<evidence type="ECO:0000256" key="7">
    <source>
        <dbReference type="SAM" id="MobiDB-lite"/>
    </source>
</evidence>
<evidence type="ECO:0000256" key="3">
    <source>
        <dbReference type="ARBA" id="ARBA00023015"/>
    </source>
</evidence>
<feature type="region of interest" description="Disordered" evidence="7">
    <location>
        <begin position="1"/>
        <end position="43"/>
    </location>
</feature>
<organism evidence="9 10">
    <name type="scientific">Prunus dulcis</name>
    <name type="common">Almond</name>
    <name type="synonym">Amygdalus dulcis</name>
    <dbReference type="NCBI Taxonomy" id="3755"/>
    <lineage>
        <taxon>Eukaryota</taxon>
        <taxon>Viridiplantae</taxon>
        <taxon>Streptophyta</taxon>
        <taxon>Embryophyta</taxon>
        <taxon>Tracheophyta</taxon>
        <taxon>Spermatophyta</taxon>
        <taxon>Magnoliopsida</taxon>
        <taxon>eudicotyledons</taxon>
        <taxon>Gunneridae</taxon>
        <taxon>Pentapetalae</taxon>
        <taxon>rosids</taxon>
        <taxon>fabids</taxon>
        <taxon>Rosales</taxon>
        <taxon>Rosaceae</taxon>
        <taxon>Amygdaloideae</taxon>
        <taxon>Amygdaleae</taxon>
        <taxon>Prunus</taxon>
    </lineage>
</organism>
<comment type="caution">
    <text evidence="9">The sequence shown here is derived from an EMBL/GenBank/DDBJ whole genome shotgun (WGS) entry which is preliminary data.</text>
</comment>
<evidence type="ECO:0000256" key="2">
    <source>
        <dbReference type="ARBA" id="ARBA00008035"/>
    </source>
</evidence>
<feature type="domain" description="Enhancer of polycomb-like N-terminal" evidence="8">
    <location>
        <begin position="581"/>
        <end position="669"/>
    </location>
</feature>
<feature type="compositionally biased region" description="Basic and acidic residues" evidence="7">
    <location>
        <begin position="13"/>
        <end position="35"/>
    </location>
</feature>
<sequence length="837" mass="95138">MRAPSLPLSSVESSKHPEFATESTRRSTRRLTESRRSRRRKSGVVLLRNLSTEMPSVEMRRTTRVFGMGMVKGGVDGARVLRSGRRLWPESSESKLERARNGDEDWLKLMKSHAGESVVGLNHKKWAGANQVGSPRRNTPVLKTSVVKKPQSNELLADLLKEHKRYGIVYTRKRKRASASFLGNVERESGSDDRMYGRRFARRQRMKKSKELDSHPGFVCPEVLCFSVESSWAQGYWAGRFLYSVLVYMTRASLGLTEFSEFLALEPIGSIFASYGIQFSRDRSCTRRSGVCKLFGAEQFIPLFSVDFSAVPGCFMFMHTSMHLRFRCHLTVNNLIDGHENGEFIDQGDDDDDDGGGDGEKVDFIENRHALHSSVRVPKLACRSTQYRNGLTSRGIQKRRSSLRRRRSRNPSLVSLRKPNGALVSELISIRKNGLPFSSVESKHMLRKSVSFSPAGNLKAESLTIEGSKRDLDSTCCSANILFTELDKCYREDGATVMLEMSSSGEWLLVVKKNGLTRYTHKAEKVMRPCSKNRITQAIIWSADSNGDNNWKLEFPNRCDWAIFKDLYKECSDRVVPAPAIKFIPVPGVREVPGYADSHSTPFDRPESYIYLNDDEVSRAMAKRTANYDMDSDDEEWLKKFNSDFFAENELHDHVSKDNFELMVDAFEKAFYCRPYDFSDENAAANLCLDMGRREVVEAIYSYWMNKRKQKRSSSLLRVFQGHQSKRALLDPKPVLRKRRSFKRQPSQFGRGKQPSFLQAMAAEQDALQEQNAIHKVEEAKAEADRSVELAIRKRKRAQLLMQNADLATYKATMAFRIAEAAQVLGSPDAAAAYVLD</sequence>
<dbReference type="PANTHER" id="PTHR14898">
    <property type="entry name" value="ENHANCER OF POLYCOMB"/>
    <property type="match status" value="1"/>
</dbReference>
<gene>
    <name evidence="9" type="ORF">L3X38_011834</name>
</gene>
<comment type="subcellular location">
    <subcellularLocation>
        <location evidence="1 6">Nucleus</location>
    </subcellularLocation>
</comment>
<evidence type="ECO:0000313" key="10">
    <source>
        <dbReference type="Proteomes" id="UP001054821"/>
    </source>
</evidence>
<evidence type="ECO:0000256" key="6">
    <source>
        <dbReference type="RuleBase" id="RU361124"/>
    </source>
</evidence>
<dbReference type="InterPro" id="IPR019542">
    <property type="entry name" value="Enhancer_polycomb-like_N"/>
</dbReference>
<dbReference type="GO" id="GO:0005634">
    <property type="term" value="C:nucleus"/>
    <property type="evidence" value="ECO:0007669"/>
    <property type="project" value="UniProtKB-SubCell"/>
</dbReference>
<keyword evidence="3 6" id="KW-0805">Transcription regulation</keyword>
<evidence type="ECO:0000313" key="9">
    <source>
        <dbReference type="EMBL" id="KAI5343958.1"/>
    </source>
</evidence>
<proteinExistence type="inferred from homology"/>
<keyword evidence="10" id="KW-1185">Reference proteome</keyword>
<evidence type="ECO:0000259" key="8">
    <source>
        <dbReference type="Pfam" id="PF10513"/>
    </source>
</evidence>
<dbReference type="Proteomes" id="UP001054821">
    <property type="component" value="Chromosome 2"/>
</dbReference>
<keyword evidence="4 6" id="KW-0804">Transcription</keyword>
<keyword evidence="5 6" id="KW-0539">Nucleus</keyword>
<feature type="compositionally biased region" description="Basic residues" evidence="7">
    <location>
        <begin position="396"/>
        <end position="409"/>
    </location>
</feature>
<feature type="region of interest" description="Disordered" evidence="7">
    <location>
        <begin position="393"/>
        <end position="412"/>
    </location>
</feature>
<comment type="similarity">
    <text evidence="2 6">Belongs to the enhancer of polycomb family.</text>
</comment>